<organism evidence="2 3">
    <name type="scientific">Gimibacter soli</name>
    <dbReference type="NCBI Taxonomy" id="3024400"/>
    <lineage>
        <taxon>Bacteria</taxon>
        <taxon>Pseudomonadati</taxon>
        <taxon>Pseudomonadota</taxon>
        <taxon>Alphaproteobacteria</taxon>
        <taxon>Kordiimonadales</taxon>
        <taxon>Temperatibacteraceae</taxon>
        <taxon>Gimibacter</taxon>
    </lineage>
</organism>
<keyword evidence="1" id="KW-1133">Transmembrane helix</keyword>
<protein>
    <submittedName>
        <fullName evidence="2">Uncharacterized protein</fullName>
    </submittedName>
</protein>
<proteinExistence type="predicted"/>
<keyword evidence="1" id="KW-0472">Membrane</keyword>
<keyword evidence="1" id="KW-0812">Transmembrane</keyword>
<feature type="transmembrane region" description="Helical" evidence="1">
    <location>
        <begin position="113"/>
        <end position="131"/>
    </location>
</feature>
<accession>A0AAF0BKW3</accession>
<evidence type="ECO:0000313" key="3">
    <source>
        <dbReference type="Proteomes" id="UP001217500"/>
    </source>
</evidence>
<name>A0AAF0BKW3_9PROT</name>
<sequence>MTTIPNGKKRMGKFARHFLEAALATGFVISFVAGKDLVAVEGVTTASRLMGALVPVSLLTIWFLYYFFQIRRMDELERYLEVLSLAVAGGVCMWIVIVWGTLSAFMQWEEADIMLAAPIVAGVYGLIRGFMMVRYR</sequence>
<dbReference type="AlphaFoldDB" id="A0AAF0BKW3"/>
<dbReference type="EMBL" id="CP116805">
    <property type="protein sequence ID" value="WCL52755.1"/>
    <property type="molecule type" value="Genomic_DNA"/>
</dbReference>
<keyword evidence="3" id="KW-1185">Reference proteome</keyword>
<dbReference type="RefSeq" id="WP_289502147.1">
    <property type="nucleotide sequence ID" value="NZ_CP116805.1"/>
</dbReference>
<evidence type="ECO:0000313" key="2">
    <source>
        <dbReference type="EMBL" id="WCL52755.1"/>
    </source>
</evidence>
<feature type="transmembrane region" description="Helical" evidence="1">
    <location>
        <begin position="80"/>
        <end position="101"/>
    </location>
</feature>
<dbReference type="Proteomes" id="UP001217500">
    <property type="component" value="Chromosome"/>
</dbReference>
<feature type="transmembrane region" description="Helical" evidence="1">
    <location>
        <begin position="50"/>
        <end position="68"/>
    </location>
</feature>
<dbReference type="KEGG" id="gso:PH603_09410"/>
<gene>
    <name evidence="2" type="ORF">PH603_09410</name>
</gene>
<evidence type="ECO:0000256" key="1">
    <source>
        <dbReference type="SAM" id="Phobius"/>
    </source>
</evidence>
<reference evidence="2" key="1">
    <citation type="submission" date="2023-01" db="EMBL/GenBank/DDBJ databases">
        <title>The genome sequence of Kordiimonadaceae bacterium 6D33.</title>
        <authorList>
            <person name="Liu Y."/>
        </authorList>
    </citation>
    <scope>NUCLEOTIDE SEQUENCE</scope>
    <source>
        <strain evidence="2">6D33</strain>
    </source>
</reference>